<dbReference type="InterPro" id="IPR025110">
    <property type="entry name" value="AMP-bd_C"/>
</dbReference>
<sequence>MHPGVFAALTPDKPAVVMSDTGETLTYAALEERSVRLANALRDAGLGRGDVLAVLAENLLETYVFYWAAMRSGLYLTAINHHLTGPEVAYIVNDAQVGALIASAGFADTATAVAAECPAVRLRLAVGGPIPGYDDYDAALSAASPTPPQDQPRGTDFLYSSGTTGRPKGVKPALPEASIDTHVNMLRMLFGAAYGFDADTVYLSPAPLYHAAPLRFGGMIHEVGATVVVMPRFDAAQALTAIEKYRVTHSQWVPTMFVRMLKLADEQRRSHDLSSHRIAIHAAAPCPAEVKHAMIDWWGPILCEYYSSTEAIGVTMIDSAEWLAKPGSVGRSVLGAIHICDDDGRELPVGESGVVYFEREVFPFAYHNNPEKTRGAQHPEHPNWGTTGDIGYLDDDGALYLVDRKDFMIISGGVNIYPQEIEDALALHPDVHDVAVFGVPHPEMGEQVKAVVQAAPGSRPEASALADYLRERVAGYKIPRVIEFIDEMPRTPTGKLLKRTLMG</sequence>
<comment type="caution">
    <text evidence="3">The sequence shown here is derived from an EMBL/GenBank/DDBJ whole genome shotgun (WGS) entry which is preliminary data.</text>
</comment>
<dbReference type="RefSeq" id="WP_090588644.1">
    <property type="nucleotide sequence ID" value="NZ_CP104302.1"/>
</dbReference>
<dbReference type="Pfam" id="PF13193">
    <property type="entry name" value="AMP-binding_C"/>
    <property type="match status" value="1"/>
</dbReference>
<dbReference type="PROSITE" id="PS00455">
    <property type="entry name" value="AMP_BINDING"/>
    <property type="match status" value="1"/>
</dbReference>
<keyword evidence="4" id="KW-1185">Reference proteome</keyword>
<dbReference type="InterPro" id="IPR045851">
    <property type="entry name" value="AMP-bd_C_sf"/>
</dbReference>
<feature type="domain" description="AMP-dependent synthetase/ligase" evidence="1">
    <location>
        <begin position="7"/>
        <end position="357"/>
    </location>
</feature>
<dbReference type="STRING" id="85968.GCA_900073015_01760"/>
<dbReference type="Pfam" id="PF00501">
    <property type="entry name" value="AMP-binding"/>
    <property type="match status" value="1"/>
</dbReference>
<dbReference type="PANTHER" id="PTHR24096:SF323">
    <property type="entry name" value="BLR3536 PROTEIN"/>
    <property type="match status" value="1"/>
</dbReference>
<dbReference type="PANTHER" id="PTHR24096">
    <property type="entry name" value="LONG-CHAIN-FATTY-ACID--COA LIGASE"/>
    <property type="match status" value="1"/>
</dbReference>
<dbReference type="GO" id="GO:0016405">
    <property type="term" value="F:CoA-ligase activity"/>
    <property type="evidence" value="ECO:0007669"/>
    <property type="project" value="TreeGrafter"/>
</dbReference>
<feature type="domain" description="AMP-binding enzyme C-terminal" evidence="2">
    <location>
        <begin position="420"/>
        <end position="495"/>
    </location>
</feature>
<dbReference type="Gene3D" id="3.30.300.30">
    <property type="match status" value="1"/>
</dbReference>
<accession>A0A2G5PHH0</accession>
<dbReference type="InterPro" id="IPR042099">
    <property type="entry name" value="ANL_N_sf"/>
</dbReference>
<reference evidence="3 4" key="1">
    <citation type="journal article" date="2017" name="Infect. Genet. Evol.">
        <title>The new phylogeny of the genus Mycobacterium: The old and the news.</title>
        <authorList>
            <person name="Tortoli E."/>
            <person name="Fedrizzi T."/>
            <person name="Meehan C.J."/>
            <person name="Trovato A."/>
            <person name="Grottola A."/>
            <person name="Giacobazzi E."/>
            <person name="Serpini G.F."/>
            <person name="Tagliazucchi S."/>
            <person name="Fabio A."/>
            <person name="Bettua C."/>
            <person name="Bertorelli R."/>
            <person name="Frascaro F."/>
            <person name="De Sanctis V."/>
            <person name="Pecorari M."/>
            <person name="Jousson O."/>
            <person name="Segata N."/>
            <person name="Cirillo D.M."/>
        </authorList>
    </citation>
    <scope>NUCLEOTIDE SEQUENCE [LARGE SCALE GENOMIC DNA]</scope>
    <source>
        <strain evidence="3 4">CIP1034565</strain>
    </source>
</reference>
<evidence type="ECO:0000259" key="2">
    <source>
        <dbReference type="Pfam" id="PF13193"/>
    </source>
</evidence>
<name>A0A2G5PHH0_9MYCO</name>
<protein>
    <submittedName>
        <fullName evidence="3">Acyl-CoA synthetase</fullName>
    </submittedName>
</protein>
<organism evidence="3 4">
    <name type="scientific">Mycolicibacterium brumae</name>
    <dbReference type="NCBI Taxonomy" id="85968"/>
    <lineage>
        <taxon>Bacteria</taxon>
        <taxon>Bacillati</taxon>
        <taxon>Actinomycetota</taxon>
        <taxon>Actinomycetes</taxon>
        <taxon>Mycobacteriales</taxon>
        <taxon>Mycobacteriaceae</taxon>
        <taxon>Mycolicibacterium</taxon>
    </lineage>
</organism>
<evidence type="ECO:0000313" key="4">
    <source>
        <dbReference type="Proteomes" id="UP000230551"/>
    </source>
</evidence>
<evidence type="ECO:0000313" key="3">
    <source>
        <dbReference type="EMBL" id="PIB77473.1"/>
    </source>
</evidence>
<dbReference type="InterPro" id="IPR020845">
    <property type="entry name" value="AMP-binding_CS"/>
</dbReference>
<dbReference type="AlphaFoldDB" id="A0A2G5PHH0"/>
<dbReference type="OrthoDB" id="9803968at2"/>
<evidence type="ECO:0000259" key="1">
    <source>
        <dbReference type="Pfam" id="PF00501"/>
    </source>
</evidence>
<dbReference type="EMBL" id="PDCN02000001">
    <property type="protein sequence ID" value="PIB77473.1"/>
    <property type="molecule type" value="Genomic_DNA"/>
</dbReference>
<gene>
    <name evidence="3" type="ORF">CQY22_000430</name>
</gene>
<dbReference type="Proteomes" id="UP000230551">
    <property type="component" value="Unassembled WGS sequence"/>
</dbReference>
<dbReference type="InterPro" id="IPR000873">
    <property type="entry name" value="AMP-dep_synth/lig_dom"/>
</dbReference>
<dbReference type="Gene3D" id="3.40.50.12780">
    <property type="entry name" value="N-terminal domain of ligase-like"/>
    <property type="match status" value="1"/>
</dbReference>
<proteinExistence type="predicted"/>
<dbReference type="SUPFAM" id="SSF56801">
    <property type="entry name" value="Acetyl-CoA synthetase-like"/>
    <property type="match status" value="1"/>
</dbReference>